<dbReference type="Gene3D" id="3.40.50.2000">
    <property type="entry name" value="Glycogen Phosphorylase B"/>
    <property type="match status" value="2"/>
</dbReference>
<dbReference type="CDD" id="cd03811">
    <property type="entry name" value="GT4_GT28_WabH-like"/>
    <property type="match status" value="1"/>
</dbReference>
<dbReference type="SUPFAM" id="SSF53756">
    <property type="entry name" value="UDP-Glycosyltransferase/glycogen phosphorylase"/>
    <property type="match status" value="1"/>
</dbReference>
<dbReference type="EMBL" id="JAJEQW010000011">
    <property type="protein sequence ID" value="MCC2242741.1"/>
    <property type="molecule type" value="Genomic_DNA"/>
</dbReference>
<dbReference type="InterPro" id="IPR028098">
    <property type="entry name" value="Glyco_trans_4-like_N"/>
</dbReference>
<feature type="domain" description="Glycosyl transferase family 1" evidence="1">
    <location>
        <begin position="195"/>
        <end position="316"/>
    </location>
</feature>
<dbReference type="Proteomes" id="UP001198893">
    <property type="component" value="Unassembled WGS sequence"/>
</dbReference>
<organism evidence="3 4">
    <name type="scientific">Roseburia amylophila</name>
    <dbReference type="NCBI Taxonomy" id="2981794"/>
    <lineage>
        <taxon>Bacteria</taxon>
        <taxon>Bacillati</taxon>
        <taxon>Bacillota</taxon>
        <taxon>Clostridia</taxon>
        <taxon>Lachnospirales</taxon>
        <taxon>Lachnospiraceae</taxon>
        <taxon>Roseburia</taxon>
    </lineage>
</organism>
<dbReference type="PANTHER" id="PTHR12526">
    <property type="entry name" value="GLYCOSYLTRANSFERASE"/>
    <property type="match status" value="1"/>
</dbReference>
<comment type="caution">
    <text evidence="3">The sequence shown here is derived from an EMBL/GenBank/DDBJ whole genome shotgun (WGS) entry which is preliminary data.</text>
</comment>
<dbReference type="Pfam" id="PF13439">
    <property type="entry name" value="Glyco_transf_4"/>
    <property type="match status" value="1"/>
</dbReference>
<reference evidence="3" key="1">
    <citation type="submission" date="2021-10" db="EMBL/GenBank/DDBJ databases">
        <title>Anaerobic single-cell dispensing facilitates the cultivation of human gut bacteria.</title>
        <authorList>
            <person name="Afrizal A."/>
        </authorList>
    </citation>
    <scope>NUCLEOTIDE SEQUENCE</scope>
    <source>
        <strain evidence="3">CLA-AA-H204</strain>
    </source>
</reference>
<protein>
    <submittedName>
        <fullName evidence="3">Glycosyltransferase</fullName>
    </submittedName>
</protein>
<evidence type="ECO:0000313" key="3">
    <source>
        <dbReference type="EMBL" id="MCC2242741.1"/>
    </source>
</evidence>
<evidence type="ECO:0000259" key="1">
    <source>
        <dbReference type="Pfam" id="PF00534"/>
    </source>
</evidence>
<sequence>MRKIAFIVSSLDTGGAQRAVSNIVTNWPDDWEIDIILNNAAIIKYPYKGNIIDLKIKEPKNRKSIWYQLKVFLKRFRRIKSLKRKRKYDACISFLDSANIVNILTKTAKTKTIVSVRCELSQDNSFSYRYILTPMVKHLYNKADKVVSLSKGVEKDLVSNFGLEPQKNCTIYNCYNLQKMKMLANSEDNVLNDLGENEVCFISMGRFTYQKGGWHLIRAFAKLVHDGYKCKLVLLGTGELKEYYEKLVEEYNIEKSVDIVGFADNPFVYLKKATCFVFPSLFEGFGNALIEALACDLPVISSDFKSGAREILAPGTNIDFHVMDEIEYAKYGILVPVCEGKYFGAEEKLTKNEMIMYRAMTEIINNKELRDKYKKNAHLCVEQYEPQSIIKQWIDLIEE</sequence>
<feature type="domain" description="Glycosyltransferase subfamily 4-like N-terminal" evidence="2">
    <location>
        <begin position="14"/>
        <end position="178"/>
    </location>
</feature>
<gene>
    <name evidence="3" type="ORF">LKD47_10575</name>
</gene>
<dbReference type="Pfam" id="PF00534">
    <property type="entry name" value="Glycos_transf_1"/>
    <property type="match status" value="1"/>
</dbReference>
<dbReference type="GO" id="GO:0016757">
    <property type="term" value="F:glycosyltransferase activity"/>
    <property type="evidence" value="ECO:0007669"/>
    <property type="project" value="InterPro"/>
</dbReference>
<evidence type="ECO:0000259" key="2">
    <source>
        <dbReference type="Pfam" id="PF13439"/>
    </source>
</evidence>
<proteinExistence type="predicted"/>
<dbReference type="AlphaFoldDB" id="A0AAW4WIZ3"/>
<accession>A0AAW4WIZ3</accession>
<name>A0AAW4WIZ3_9FIRM</name>
<dbReference type="RefSeq" id="WP_227710433.1">
    <property type="nucleotide sequence ID" value="NZ_JAJEQW010000011.1"/>
</dbReference>
<dbReference type="PANTHER" id="PTHR12526:SF630">
    <property type="entry name" value="GLYCOSYLTRANSFERASE"/>
    <property type="match status" value="1"/>
</dbReference>
<dbReference type="InterPro" id="IPR001296">
    <property type="entry name" value="Glyco_trans_1"/>
</dbReference>
<evidence type="ECO:0000313" key="4">
    <source>
        <dbReference type="Proteomes" id="UP001198893"/>
    </source>
</evidence>